<evidence type="ECO:0000256" key="1">
    <source>
        <dbReference type="SAM" id="MobiDB-lite"/>
    </source>
</evidence>
<dbReference type="AlphaFoldDB" id="A0A8J7HFU4"/>
<dbReference type="Proteomes" id="UP000599391">
    <property type="component" value="Unassembled WGS sequence"/>
</dbReference>
<evidence type="ECO:0000313" key="2">
    <source>
        <dbReference type="EMBL" id="MBH8554294.1"/>
    </source>
</evidence>
<dbReference type="EMBL" id="JAECZB010000069">
    <property type="protein sequence ID" value="MBH8554294.1"/>
    <property type="molecule type" value="Genomic_DNA"/>
</dbReference>
<reference evidence="2 3" key="1">
    <citation type="journal article" date="2021" name="Int. J. Syst. Evol. Microbiol.">
        <title>Amazonocrinis nigriterrae gen. nov., sp. nov., Atlanticothrix silvestris gen. nov., sp. nov. and Dendronalium phyllosphericum gen. nov., sp. nov., nostocacean cyanobacteria from Brazilian environments.</title>
        <authorList>
            <person name="Alvarenga D.O."/>
            <person name="Andreote A.P.D."/>
            <person name="Branco L.H.Z."/>
            <person name="Delbaje E."/>
            <person name="Cruz R.B."/>
            <person name="Varani A.M."/>
            <person name="Fiore M.F."/>
        </authorList>
    </citation>
    <scope>NUCLEOTIDE SEQUENCE [LARGE SCALE GENOMIC DNA]</scope>
    <source>
        <strain evidence="2 3">CENA357</strain>
    </source>
</reference>
<organism evidence="2 3">
    <name type="scientific">Atlanticothrix silvestris CENA357</name>
    <dbReference type="NCBI Taxonomy" id="1725252"/>
    <lineage>
        <taxon>Bacteria</taxon>
        <taxon>Bacillati</taxon>
        <taxon>Cyanobacteriota</taxon>
        <taxon>Cyanophyceae</taxon>
        <taxon>Nostocales</taxon>
        <taxon>Nodulariaceae</taxon>
        <taxon>Atlanticothrix</taxon>
        <taxon>Atlanticothrix silvestris</taxon>
    </lineage>
</organism>
<keyword evidence="3" id="KW-1185">Reference proteome</keyword>
<accession>A0A8J7HFU4</accession>
<feature type="region of interest" description="Disordered" evidence="1">
    <location>
        <begin position="1"/>
        <end position="29"/>
    </location>
</feature>
<gene>
    <name evidence="2" type="ORF">I8751_18375</name>
</gene>
<name>A0A8J7HFU4_9CYAN</name>
<comment type="caution">
    <text evidence="2">The sequence shown here is derived from an EMBL/GenBank/DDBJ whole genome shotgun (WGS) entry which is preliminary data.</text>
</comment>
<sequence>MPLAPLGENLRAGVPPVEQSSGETPDARGLANAAKIAFSVSPWEKTALPYQGDGS</sequence>
<evidence type="ECO:0000313" key="3">
    <source>
        <dbReference type="Proteomes" id="UP000599391"/>
    </source>
</evidence>
<dbReference type="RefSeq" id="WP_214440540.1">
    <property type="nucleotide sequence ID" value="NZ_JAECZB010000069.1"/>
</dbReference>
<protein>
    <submittedName>
        <fullName evidence="2">Uncharacterized protein</fullName>
    </submittedName>
</protein>
<proteinExistence type="predicted"/>